<feature type="region of interest" description="Disordered" evidence="1">
    <location>
        <begin position="1"/>
        <end position="26"/>
    </location>
</feature>
<dbReference type="EMBL" id="UYRR01007949">
    <property type="protein sequence ID" value="VDK23991.1"/>
    <property type="molecule type" value="Genomic_DNA"/>
</dbReference>
<feature type="compositionally biased region" description="Low complexity" evidence="1">
    <location>
        <begin position="1"/>
        <end position="15"/>
    </location>
</feature>
<dbReference type="WBParaSite" id="ASIM_0000470501-mRNA-1">
    <property type="protein sequence ID" value="ASIM_0000470501-mRNA-1"/>
    <property type="gene ID" value="ASIM_0000470501"/>
</dbReference>
<reference evidence="4" key="1">
    <citation type="submission" date="2017-02" db="UniProtKB">
        <authorList>
            <consortium name="WormBaseParasite"/>
        </authorList>
    </citation>
    <scope>IDENTIFICATION</scope>
</reference>
<gene>
    <name evidence="2" type="ORF">ASIM_LOCUS4517</name>
</gene>
<evidence type="ECO:0000313" key="2">
    <source>
        <dbReference type="EMBL" id="VDK23991.1"/>
    </source>
</evidence>
<dbReference type="AlphaFoldDB" id="A0A0M3JAT3"/>
<sequence length="139" mass="14927">MMPSAQQSPPQQVSPLYPNTATNNIVNDDAMSESSAIQPQPAAAMPFNAEENVDVIAPSSSNAPCAQPCQQKCQLECVEMNTQNRCQPKCESECHQTCSSANTQQQQQQILPCAINSSGSTCKCNSGYSQCGTNQCCRM</sequence>
<keyword evidence="3" id="KW-1185">Reference proteome</keyword>
<dbReference type="Proteomes" id="UP000267096">
    <property type="component" value="Unassembled WGS sequence"/>
</dbReference>
<organism evidence="4">
    <name type="scientific">Anisakis simplex</name>
    <name type="common">Herring worm</name>
    <dbReference type="NCBI Taxonomy" id="6269"/>
    <lineage>
        <taxon>Eukaryota</taxon>
        <taxon>Metazoa</taxon>
        <taxon>Ecdysozoa</taxon>
        <taxon>Nematoda</taxon>
        <taxon>Chromadorea</taxon>
        <taxon>Rhabditida</taxon>
        <taxon>Spirurina</taxon>
        <taxon>Ascaridomorpha</taxon>
        <taxon>Ascaridoidea</taxon>
        <taxon>Anisakidae</taxon>
        <taxon>Anisakis</taxon>
        <taxon>Anisakis simplex complex</taxon>
    </lineage>
</organism>
<reference evidence="2 3" key="2">
    <citation type="submission" date="2018-11" db="EMBL/GenBank/DDBJ databases">
        <authorList>
            <consortium name="Pathogen Informatics"/>
        </authorList>
    </citation>
    <scope>NUCLEOTIDE SEQUENCE [LARGE SCALE GENOMIC DNA]</scope>
</reference>
<evidence type="ECO:0000256" key="1">
    <source>
        <dbReference type="SAM" id="MobiDB-lite"/>
    </source>
</evidence>
<proteinExistence type="predicted"/>
<feature type="compositionally biased region" description="Polar residues" evidence="1">
    <location>
        <begin position="17"/>
        <end position="26"/>
    </location>
</feature>
<accession>A0A0M3JAT3</accession>
<evidence type="ECO:0000313" key="4">
    <source>
        <dbReference type="WBParaSite" id="ASIM_0000470501-mRNA-1"/>
    </source>
</evidence>
<name>A0A0M3JAT3_ANISI</name>
<protein>
    <submittedName>
        <fullName evidence="4">Defensin-like protein</fullName>
    </submittedName>
</protein>
<evidence type="ECO:0000313" key="3">
    <source>
        <dbReference type="Proteomes" id="UP000267096"/>
    </source>
</evidence>